<evidence type="ECO:0000259" key="12">
    <source>
        <dbReference type="PROSITE" id="PS50893"/>
    </source>
</evidence>
<evidence type="ECO:0000313" key="14">
    <source>
        <dbReference type="EMBL" id="OMJ20891.1"/>
    </source>
</evidence>
<keyword evidence="4 11" id="KW-0812">Transmembrane</keyword>
<feature type="transmembrane region" description="Helical" evidence="11">
    <location>
        <begin position="873"/>
        <end position="895"/>
    </location>
</feature>
<dbReference type="GO" id="GO:0005524">
    <property type="term" value="F:ATP binding"/>
    <property type="evidence" value="ECO:0007669"/>
    <property type="project" value="UniProtKB-KW"/>
</dbReference>
<dbReference type="GO" id="GO:0016020">
    <property type="term" value="C:membrane"/>
    <property type="evidence" value="ECO:0007669"/>
    <property type="project" value="UniProtKB-SubCell"/>
</dbReference>
<protein>
    <submittedName>
        <fullName evidence="14">Canalicular multispecific organic anion transporter 1</fullName>
    </submittedName>
</protein>
<evidence type="ECO:0000256" key="11">
    <source>
        <dbReference type="SAM" id="Phobius"/>
    </source>
</evidence>
<feature type="domain" description="ABC transporter" evidence="12">
    <location>
        <begin position="497"/>
        <end position="736"/>
    </location>
</feature>
<keyword evidence="9 11" id="KW-0472">Membrane</keyword>
<dbReference type="PROSITE" id="PS50893">
    <property type="entry name" value="ABC_TRANSPORTER_2"/>
    <property type="match status" value="2"/>
</dbReference>
<feature type="transmembrane region" description="Helical" evidence="11">
    <location>
        <begin position="222"/>
        <end position="247"/>
    </location>
</feature>
<feature type="compositionally biased region" description="Basic and acidic residues" evidence="10">
    <location>
        <begin position="827"/>
        <end position="842"/>
    </location>
</feature>
<dbReference type="InterPro" id="IPR036640">
    <property type="entry name" value="ABC1_TM_sf"/>
</dbReference>
<dbReference type="FunFam" id="1.20.1560.10:FF:000013">
    <property type="entry name" value="ABC transporter C family member 2"/>
    <property type="match status" value="1"/>
</dbReference>
<evidence type="ECO:0000256" key="2">
    <source>
        <dbReference type="ARBA" id="ARBA00009726"/>
    </source>
</evidence>
<evidence type="ECO:0000256" key="7">
    <source>
        <dbReference type="ARBA" id="ARBA00022840"/>
    </source>
</evidence>
<feature type="region of interest" description="Disordered" evidence="10">
    <location>
        <begin position="820"/>
        <end position="842"/>
    </location>
</feature>
<evidence type="ECO:0000256" key="4">
    <source>
        <dbReference type="ARBA" id="ARBA00022692"/>
    </source>
</evidence>
<keyword evidence="3" id="KW-0813">Transport</keyword>
<dbReference type="Pfam" id="PF00005">
    <property type="entry name" value="ABC_tran"/>
    <property type="match status" value="2"/>
</dbReference>
<evidence type="ECO:0000259" key="13">
    <source>
        <dbReference type="PROSITE" id="PS50929"/>
    </source>
</evidence>
<feature type="transmembrane region" description="Helical" evidence="11">
    <location>
        <begin position="994"/>
        <end position="1027"/>
    </location>
</feature>
<keyword evidence="15" id="KW-1185">Reference proteome</keyword>
<dbReference type="SUPFAM" id="SSF52540">
    <property type="entry name" value="P-loop containing nucleoside triphosphate hydrolases"/>
    <property type="match status" value="2"/>
</dbReference>
<evidence type="ECO:0000256" key="1">
    <source>
        <dbReference type="ARBA" id="ARBA00004141"/>
    </source>
</evidence>
<comment type="similarity">
    <text evidence="2">Belongs to the ABC transporter superfamily. ABCC family. Conjugate transporter (TC 3.A.1.208) subfamily.</text>
</comment>
<dbReference type="InterPro" id="IPR003439">
    <property type="entry name" value="ABC_transporter-like_ATP-bd"/>
</dbReference>
<dbReference type="InterPro" id="IPR044746">
    <property type="entry name" value="ABCC_6TM_D1"/>
</dbReference>
<dbReference type="InterPro" id="IPR050173">
    <property type="entry name" value="ABC_transporter_C-like"/>
</dbReference>
<dbReference type="PROSITE" id="PS50929">
    <property type="entry name" value="ABC_TM1F"/>
    <property type="match status" value="2"/>
</dbReference>
<dbReference type="CDD" id="cd03250">
    <property type="entry name" value="ABCC_MRP_domain1"/>
    <property type="match status" value="1"/>
</dbReference>
<dbReference type="InterPro" id="IPR011527">
    <property type="entry name" value="ABC1_TM_dom"/>
</dbReference>
<name>A0A1R1Y1Q9_9FUNG</name>
<keyword evidence="8 11" id="KW-1133">Transmembrane helix</keyword>
<dbReference type="STRING" id="133412.A0A1R1Y1Q9"/>
<reference evidence="14 15" key="1">
    <citation type="submission" date="2017-01" db="EMBL/GenBank/DDBJ databases">
        <authorList>
            <person name="Mah S.A."/>
            <person name="Swanson W.J."/>
            <person name="Moy G.W."/>
            <person name="Vacquier V.D."/>
        </authorList>
    </citation>
    <scope>NUCLEOTIDE SEQUENCE [LARGE SCALE GENOMIC DNA]</scope>
    <source>
        <strain evidence="14 15">GSMNP</strain>
    </source>
</reference>
<evidence type="ECO:0000256" key="9">
    <source>
        <dbReference type="ARBA" id="ARBA00023136"/>
    </source>
</evidence>
<comment type="subcellular location">
    <subcellularLocation>
        <location evidence="1">Membrane</location>
        <topology evidence="1">Multi-pass membrane protein</topology>
    </subcellularLocation>
</comment>
<feature type="compositionally biased region" description="Low complexity" evidence="10">
    <location>
        <begin position="416"/>
        <end position="436"/>
    </location>
</feature>
<evidence type="ECO:0000313" key="15">
    <source>
        <dbReference type="Proteomes" id="UP000187283"/>
    </source>
</evidence>
<dbReference type="CDD" id="cd18580">
    <property type="entry name" value="ABC_6TM_ABCC_D2"/>
    <property type="match status" value="1"/>
</dbReference>
<dbReference type="PROSITE" id="PS00211">
    <property type="entry name" value="ABC_TRANSPORTER_1"/>
    <property type="match status" value="2"/>
</dbReference>
<feature type="domain" description="ABC transporter" evidence="12">
    <location>
        <begin position="1193"/>
        <end position="1430"/>
    </location>
</feature>
<keyword evidence="7" id="KW-0067">ATP-binding</keyword>
<evidence type="ECO:0000256" key="10">
    <source>
        <dbReference type="SAM" id="MobiDB-lite"/>
    </source>
</evidence>
<dbReference type="EMBL" id="LSSN01001137">
    <property type="protein sequence ID" value="OMJ20891.1"/>
    <property type="molecule type" value="Genomic_DNA"/>
</dbReference>
<dbReference type="SUPFAM" id="SSF90123">
    <property type="entry name" value="ABC transporter transmembrane region"/>
    <property type="match status" value="2"/>
</dbReference>
<feature type="domain" description="ABC transmembrane type-1" evidence="13">
    <location>
        <begin position="878"/>
        <end position="1144"/>
    </location>
</feature>
<dbReference type="PANTHER" id="PTHR24223">
    <property type="entry name" value="ATP-BINDING CASSETTE SUB-FAMILY C"/>
    <property type="match status" value="1"/>
</dbReference>
<feature type="transmembrane region" description="Helical" evidence="11">
    <location>
        <begin position="915"/>
        <end position="940"/>
    </location>
</feature>
<gene>
    <name evidence="14" type="ORF">AYI70_g3808</name>
</gene>
<dbReference type="CDD" id="cd18579">
    <property type="entry name" value="ABC_6TM_ABCC_D1"/>
    <property type="match status" value="1"/>
</dbReference>
<sequence length="1450" mass="162475">MKESKENKKSAADDNSQRIKGIAEASIWQHLTYDWNTNLIWNYGRFEGKITPEILPNLTQTDESGYLSELIEQEWDKQVKLGNPSLRSVLIRVFGKEFMICGFYGIIESIFKILQAGVLGFFIKYLRNPEKSVSEGCLLALALSASIFIASVFQHYYFFPLTRLAYKVRVGLIAFLFRKTLTISSSSMLSTGEAINIISNDVQPFENGIQFLHNFWLGPFQIALAIVFLWINIGISCFVAVGIYLLMIPLQSLISNLFSQIRSITVVHRDSRVKLLTDILNGIEIVKLNSWEIPLLNRIFELRKQEHNSLKRAVTLKGVNESIFNSSSQIVYLFTFVTLWFLTVKSLGINLGNSGFFQPENIFPCVTIFSATRLTMTLFIPKAFEFYGEIKISLKRIEKLILLPSYMPIGSQSSSDSPNLNHDNNINNSSSSSSSDSKNKDKTVIHFHNASFSWKNASVPLTATNSTLATAKNSRVNLRQLASPKKQNIESDLTSALEKVAITNDELLVYKPRITLSDISLSINKGELLGVVGPVGSGKSSFCHAVLGEMYKVHGELNINLSSSPSSSSTHNTKNAALAYASQSPWIFGGTIRENILFGYDYDEEWFNTVVHACSLDRDLSLFEDRDFTLIGERGATLSGGQRARVALARAVYRRADIYVLDDPLSAVDPKVGKHLFDKVIRGLLSDKTVILVTHQLQFVHGCDNIVLLDSGHMVDYGPPSLISKLDEYQLVDLSEQEASEAIDEGKVDFTIDDGKVDFIIDDSLYEDEEDGYQNSIVSIAPDLDASYIINPTIDISTNTTNNRASFAGSTHLLRHRISKKKTNKSNADKSEQDEKFNEDNKNEFKVGDEESLGKSTIGLSTYLRFFRFGSSYLYFSFIMILVFIMLGLSIYSDYYLSVWSSLPLELKSQPRRAIIYMVLVLASFSLSMISCILLFRVILSSSNGLLLGMLNAVIKAPMSFFQSQPVGRVLNRFSKDQSNTDEMLAQNSIDTLFIFFQTIGILVIVSISNIYLLISVPFILIIFFYLRNLYMKTSRQVKRIESVSRSPVYSLLSETLDGLVTIRSYSAQPKFLERFIDAQNANSRAFFSFLGAGRWLAFRLDIVNTIFAIISSFAMVGVRKSVSPNLAALSMSYIISLVGMVQWGVRQSIEVEITFISVERNMAYTKIQPEEPKSISESQDTVQKSWPEHGNVEINNLSLLYPFSKSPVLKNISMSIKACEKIGIVGRTGAGKSSLVSSIFRLVEPYPSGCITVDNVKLSDVKLSRLRPSFSMIPQQPFLFEGSLRFNLDPWSEYSDEQIWNALEAASLKSKILDMPEKLESAVIENGKNFSVGERQLISLCRAILQNKRVIVMDEATANVDLETDQKIQKSIHTHFKNSTVITIAHRLNTVIGNGYDKIAVLDHGVLMEFGTAHELLSNTESLLSKMVANTGKEVESKLRQLAFEQFSS</sequence>
<dbReference type="SMART" id="SM00382">
    <property type="entry name" value="AAA"/>
    <property type="match status" value="2"/>
</dbReference>
<dbReference type="GO" id="GO:0140359">
    <property type="term" value="F:ABC-type transporter activity"/>
    <property type="evidence" value="ECO:0007669"/>
    <property type="project" value="InterPro"/>
</dbReference>
<evidence type="ECO:0000256" key="3">
    <source>
        <dbReference type="ARBA" id="ARBA00022448"/>
    </source>
</evidence>
<dbReference type="InterPro" id="IPR017871">
    <property type="entry name" value="ABC_transporter-like_CS"/>
</dbReference>
<dbReference type="InterPro" id="IPR003593">
    <property type="entry name" value="AAA+_ATPase"/>
</dbReference>
<feature type="transmembrane region" description="Helical" evidence="11">
    <location>
        <begin position="101"/>
        <end position="126"/>
    </location>
</feature>
<dbReference type="Proteomes" id="UP000187283">
    <property type="component" value="Unassembled WGS sequence"/>
</dbReference>
<dbReference type="FunFam" id="3.40.50.300:FF:000973">
    <property type="entry name" value="Multidrug resistance-associated protein 4"/>
    <property type="match status" value="1"/>
</dbReference>
<evidence type="ECO:0000256" key="8">
    <source>
        <dbReference type="ARBA" id="ARBA00022989"/>
    </source>
</evidence>
<dbReference type="FunFam" id="3.40.50.300:FF:000163">
    <property type="entry name" value="Multidrug resistance-associated protein member 4"/>
    <property type="match status" value="1"/>
</dbReference>
<dbReference type="Gene3D" id="3.40.50.300">
    <property type="entry name" value="P-loop containing nucleotide triphosphate hydrolases"/>
    <property type="match status" value="2"/>
</dbReference>
<feature type="region of interest" description="Disordered" evidence="10">
    <location>
        <begin position="413"/>
        <end position="440"/>
    </location>
</feature>
<dbReference type="Pfam" id="PF00664">
    <property type="entry name" value="ABC_membrane"/>
    <property type="match status" value="2"/>
</dbReference>
<comment type="caution">
    <text evidence="14">The sequence shown here is derived from an EMBL/GenBank/DDBJ whole genome shotgun (WGS) entry which is preliminary data.</text>
</comment>
<accession>A0A1R1Y1Q9</accession>
<dbReference type="OrthoDB" id="6500128at2759"/>
<dbReference type="CDD" id="cd03244">
    <property type="entry name" value="ABCC_MRP_domain2"/>
    <property type="match status" value="1"/>
</dbReference>
<dbReference type="InterPro" id="IPR044726">
    <property type="entry name" value="ABCC_6TM_D2"/>
</dbReference>
<keyword evidence="6" id="KW-0547">Nucleotide-binding</keyword>
<proteinExistence type="inferred from homology"/>
<organism evidence="14 15">
    <name type="scientific">Smittium culicis</name>
    <dbReference type="NCBI Taxonomy" id="133412"/>
    <lineage>
        <taxon>Eukaryota</taxon>
        <taxon>Fungi</taxon>
        <taxon>Fungi incertae sedis</taxon>
        <taxon>Zoopagomycota</taxon>
        <taxon>Kickxellomycotina</taxon>
        <taxon>Harpellomycetes</taxon>
        <taxon>Harpellales</taxon>
        <taxon>Legeriomycetaceae</taxon>
        <taxon>Smittium</taxon>
    </lineage>
</organism>
<keyword evidence="5" id="KW-0677">Repeat</keyword>
<evidence type="ECO:0000256" key="6">
    <source>
        <dbReference type="ARBA" id="ARBA00022741"/>
    </source>
</evidence>
<dbReference type="PANTHER" id="PTHR24223:SF456">
    <property type="entry name" value="MULTIDRUG RESISTANCE-ASSOCIATED PROTEIN LETHAL(2)03659"/>
    <property type="match status" value="1"/>
</dbReference>
<evidence type="ECO:0000256" key="5">
    <source>
        <dbReference type="ARBA" id="ARBA00022737"/>
    </source>
</evidence>
<dbReference type="InterPro" id="IPR027417">
    <property type="entry name" value="P-loop_NTPase"/>
</dbReference>
<dbReference type="GO" id="GO:0016887">
    <property type="term" value="F:ATP hydrolysis activity"/>
    <property type="evidence" value="ECO:0007669"/>
    <property type="project" value="InterPro"/>
</dbReference>
<feature type="transmembrane region" description="Helical" evidence="11">
    <location>
        <begin position="1097"/>
        <end position="1119"/>
    </location>
</feature>
<feature type="transmembrane region" description="Helical" evidence="11">
    <location>
        <begin position="138"/>
        <end position="158"/>
    </location>
</feature>
<feature type="domain" description="ABC transmembrane type-1" evidence="13">
    <location>
        <begin position="100"/>
        <end position="337"/>
    </location>
</feature>
<dbReference type="Gene3D" id="1.20.1560.10">
    <property type="entry name" value="ABC transporter type 1, transmembrane domain"/>
    <property type="match status" value="2"/>
</dbReference>